<evidence type="ECO:0000256" key="5">
    <source>
        <dbReference type="SAM" id="MobiDB-lite"/>
    </source>
</evidence>
<comment type="similarity">
    <text evidence="1">Belongs to the cytochrome P450 family.</text>
</comment>
<keyword evidence="2" id="KW-0479">Metal-binding</keyword>
<protein>
    <recommendedName>
        <fullName evidence="9">Cytochrome P450</fullName>
    </recommendedName>
</protein>
<evidence type="ECO:0000256" key="3">
    <source>
        <dbReference type="ARBA" id="ARBA00023002"/>
    </source>
</evidence>
<dbReference type="AlphaFoldDB" id="A0A176VNL9"/>
<proteinExistence type="inferred from homology"/>
<keyword evidence="8" id="KW-1185">Reference proteome</keyword>
<keyword evidence="6" id="KW-1133">Transmembrane helix</keyword>
<dbReference type="SUPFAM" id="SSF48264">
    <property type="entry name" value="Cytochrome P450"/>
    <property type="match status" value="1"/>
</dbReference>
<dbReference type="GO" id="GO:0020037">
    <property type="term" value="F:heme binding"/>
    <property type="evidence" value="ECO:0007669"/>
    <property type="project" value="InterPro"/>
</dbReference>
<gene>
    <name evidence="7" type="ORF">AXG93_3658s1280</name>
</gene>
<dbReference type="EMBL" id="LVLJ01003443">
    <property type="protein sequence ID" value="OAE21406.1"/>
    <property type="molecule type" value="Genomic_DNA"/>
</dbReference>
<evidence type="ECO:0000256" key="2">
    <source>
        <dbReference type="ARBA" id="ARBA00022723"/>
    </source>
</evidence>
<dbReference type="GO" id="GO:0005506">
    <property type="term" value="F:iron ion binding"/>
    <property type="evidence" value="ECO:0007669"/>
    <property type="project" value="InterPro"/>
</dbReference>
<comment type="caution">
    <text evidence="7">The sequence shown here is derived from an EMBL/GenBank/DDBJ whole genome shotgun (WGS) entry which is preliminary data.</text>
</comment>
<sequence length="449" mass="50664">MVEQMAPSYSEKENQNSFQGSDTHQAMVKTAYESISSSYIMQLGCVIVLLVLCVCFYRLKQNARLGPRYWPFLGSVCDISAHYCHLHDWLLGFFLSSKTIHVRMPWGRVYYCTVDPVNVQYLLQTNSVNFRKGKGFFKRMEVLLGQKELHESWVMRNWVASEFCKPSVCDLTAAVMKKKTCTIARLLAEVAGEGTTVDIQDLIQRATLDAIGKVAFGVDFASLPSALPKPWPHIAFASSLDLATTIAVKRFSDPFWELKRYMNIGPERMLPEQMQVVDGFIFSLIADRKAELKHLHGQVYDLAQAYLAHAEGDPRDIEEDDTLPAGEVFVSSKKGNVVFIAPYSMARMTSIWGPDAVQFNPDRWLQSGKLEPASDSKFVTFQAGLYTGAVKDLTYQSCKVTAAILVRFFEFIRACPVNRPPEYRMTSTLVMESGLQMYPRLKDKLGATI</sequence>
<dbReference type="InterPro" id="IPR036396">
    <property type="entry name" value="Cyt_P450_sf"/>
</dbReference>
<organism evidence="7 8">
    <name type="scientific">Marchantia polymorpha subsp. ruderalis</name>
    <dbReference type="NCBI Taxonomy" id="1480154"/>
    <lineage>
        <taxon>Eukaryota</taxon>
        <taxon>Viridiplantae</taxon>
        <taxon>Streptophyta</taxon>
        <taxon>Embryophyta</taxon>
        <taxon>Marchantiophyta</taxon>
        <taxon>Marchantiopsida</taxon>
        <taxon>Marchantiidae</taxon>
        <taxon>Marchantiales</taxon>
        <taxon>Marchantiaceae</taxon>
        <taxon>Marchantia</taxon>
    </lineage>
</organism>
<dbReference type="GO" id="GO:0016705">
    <property type="term" value="F:oxidoreductase activity, acting on paired donors, with incorporation or reduction of molecular oxygen"/>
    <property type="evidence" value="ECO:0007669"/>
    <property type="project" value="InterPro"/>
</dbReference>
<dbReference type="Proteomes" id="UP000077202">
    <property type="component" value="Unassembled WGS sequence"/>
</dbReference>
<evidence type="ECO:0008006" key="9">
    <source>
        <dbReference type="Google" id="ProtNLM"/>
    </source>
</evidence>
<evidence type="ECO:0000313" key="7">
    <source>
        <dbReference type="EMBL" id="OAE21406.1"/>
    </source>
</evidence>
<dbReference type="GO" id="GO:0004497">
    <property type="term" value="F:monooxygenase activity"/>
    <property type="evidence" value="ECO:0007669"/>
    <property type="project" value="InterPro"/>
</dbReference>
<keyword evidence="4" id="KW-0408">Iron</keyword>
<dbReference type="InterPro" id="IPR001128">
    <property type="entry name" value="Cyt_P450"/>
</dbReference>
<dbReference type="Pfam" id="PF00067">
    <property type="entry name" value="p450"/>
    <property type="match status" value="1"/>
</dbReference>
<name>A0A176VNL9_MARPO</name>
<feature type="region of interest" description="Disordered" evidence="5">
    <location>
        <begin position="1"/>
        <end position="21"/>
    </location>
</feature>
<accession>A0A176VNL9</accession>
<feature type="transmembrane region" description="Helical" evidence="6">
    <location>
        <begin position="39"/>
        <end position="59"/>
    </location>
</feature>
<dbReference type="Gene3D" id="1.10.630.10">
    <property type="entry name" value="Cytochrome P450"/>
    <property type="match status" value="2"/>
</dbReference>
<keyword evidence="6" id="KW-0472">Membrane</keyword>
<keyword evidence="6" id="KW-0812">Transmembrane</keyword>
<keyword evidence="3" id="KW-0560">Oxidoreductase</keyword>
<dbReference type="PANTHER" id="PTHR24296">
    <property type="entry name" value="CYTOCHROME P450"/>
    <property type="match status" value="1"/>
</dbReference>
<reference evidence="7" key="1">
    <citation type="submission" date="2016-03" db="EMBL/GenBank/DDBJ databases">
        <title>Mechanisms controlling the formation of the plant cell surface in tip-growing cells are functionally conserved among land plants.</title>
        <authorList>
            <person name="Honkanen S."/>
            <person name="Jones V.A."/>
            <person name="Morieri G."/>
            <person name="Champion C."/>
            <person name="Hetherington A.J."/>
            <person name="Kelly S."/>
            <person name="Saint-Marcoux D."/>
            <person name="Proust H."/>
            <person name="Prescott H."/>
            <person name="Dolan L."/>
        </authorList>
    </citation>
    <scope>NUCLEOTIDE SEQUENCE [LARGE SCALE GENOMIC DNA]</scope>
    <source>
        <tissue evidence="7">Whole gametophyte</tissue>
    </source>
</reference>
<evidence type="ECO:0000256" key="1">
    <source>
        <dbReference type="ARBA" id="ARBA00010617"/>
    </source>
</evidence>
<evidence type="ECO:0000256" key="4">
    <source>
        <dbReference type="ARBA" id="ARBA00023004"/>
    </source>
</evidence>
<evidence type="ECO:0000313" key="8">
    <source>
        <dbReference type="Proteomes" id="UP000077202"/>
    </source>
</evidence>
<evidence type="ECO:0000256" key="6">
    <source>
        <dbReference type="SAM" id="Phobius"/>
    </source>
</evidence>